<dbReference type="Proteomes" id="UP000054248">
    <property type="component" value="Unassembled WGS sequence"/>
</dbReference>
<accession>A0A0C3LRD1</accession>
<name>A0A0C3LRD1_9AGAM</name>
<keyword evidence="2" id="KW-1185">Reference proteome</keyword>
<dbReference type="EMBL" id="KN823072">
    <property type="protein sequence ID" value="KIO23957.1"/>
    <property type="molecule type" value="Genomic_DNA"/>
</dbReference>
<reference evidence="2" key="2">
    <citation type="submission" date="2015-01" db="EMBL/GenBank/DDBJ databases">
        <title>Evolutionary Origins and Diversification of the Mycorrhizal Mutualists.</title>
        <authorList>
            <consortium name="DOE Joint Genome Institute"/>
            <consortium name="Mycorrhizal Genomics Consortium"/>
            <person name="Kohler A."/>
            <person name="Kuo A."/>
            <person name="Nagy L.G."/>
            <person name="Floudas D."/>
            <person name="Copeland A."/>
            <person name="Barry K.W."/>
            <person name="Cichocki N."/>
            <person name="Veneault-Fourrey C."/>
            <person name="LaButti K."/>
            <person name="Lindquist E.A."/>
            <person name="Lipzen A."/>
            <person name="Lundell T."/>
            <person name="Morin E."/>
            <person name="Murat C."/>
            <person name="Riley R."/>
            <person name="Ohm R."/>
            <person name="Sun H."/>
            <person name="Tunlid A."/>
            <person name="Henrissat B."/>
            <person name="Grigoriev I.V."/>
            <person name="Hibbett D.S."/>
            <person name="Martin F."/>
        </authorList>
    </citation>
    <scope>NUCLEOTIDE SEQUENCE [LARGE SCALE GENOMIC DNA]</scope>
    <source>
        <strain evidence="2">MUT 4182</strain>
    </source>
</reference>
<organism evidence="1 2">
    <name type="scientific">Tulasnella calospora MUT 4182</name>
    <dbReference type="NCBI Taxonomy" id="1051891"/>
    <lineage>
        <taxon>Eukaryota</taxon>
        <taxon>Fungi</taxon>
        <taxon>Dikarya</taxon>
        <taxon>Basidiomycota</taxon>
        <taxon>Agaricomycotina</taxon>
        <taxon>Agaricomycetes</taxon>
        <taxon>Cantharellales</taxon>
        <taxon>Tulasnellaceae</taxon>
        <taxon>Tulasnella</taxon>
    </lineage>
</organism>
<evidence type="ECO:0000313" key="2">
    <source>
        <dbReference type="Proteomes" id="UP000054248"/>
    </source>
</evidence>
<gene>
    <name evidence="1" type="ORF">M407DRAFT_244627</name>
</gene>
<sequence>MASCGRLTAYLASDSEEITKMGESISYSPFADFNNQDAETHSPFLCSFSGVAGSVSASGDFYIWRMN</sequence>
<dbReference type="AlphaFoldDB" id="A0A0C3LRD1"/>
<evidence type="ECO:0000313" key="1">
    <source>
        <dbReference type="EMBL" id="KIO23957.1"/>
    </source>
</evidence>
<dbReference type="HOGENOM" id="CLU_179511_0_0_1"/>
<protein>
    <submittedName>
        <fullName evidence="1">Uncharacterized protein</fullName>
    </submittedName>
</protein>
<proteinExistence type="predicted"/>
<reference evidence="1 2" key="1">
    <citation type="submission" date="2014-04" db="EMBL/GenBank/DDBJ databases">
        <authorList>
            <consortium name="DOE Joint Genome Institute"/>
            <person name="Kuo A."/>
            <person name="Girlanda M."/>
            <person name="Perotto S."/>
            <person name="Kohler A."/>
            <person name="Nagy L.G."/>
            <person name="Floudas D."/>
            <person name="Copeland A."/>
            <person name="Barry K.W."/>
            <person name="Cichocki N."/>
            <person name="Veneault-Fourrey C."/>
            <person name="LaButti K."/>
            <person name="Lindquist E.A."/>
            <person name="Lipzen A."/>
            <person name="Lundell T."/>
            <person name="Morin E."/>
            <person name="Murat C."/>
            <person name="Sun H."/>
            <person name="Tunlid A."/>
            <person name="Henrissat B."/>
            <person name="Grigoriev I.V."/>
            <person name="Hibbett D.S."/>
            <person name="Martin F."/>
            <person name="Nordberg H.P."/>
            <person name="Cantor M.N."/>
            <person name="Hua S.X."/>
        </authorList>
    </citation>
    <scope>NUCLEOTIDE SEQUENCE [LARGE SCALE GENOMIC DNA]</scope>
    <source>
        <strain evidence="1 2">MUT 4182</strain>
    </source>
</reference>